<evidence type="ECO:0000256" key="4">
    <source>
        <dbReference type="ARBA" id="ARBA00013303"/>
    </source>
</evidence>
<evidence type="ECO:0000256" key="6">
    <source>
        <dbReference type="ARBA" id="ARBA00023295"/>
    </source>
</evidence>
<dbReference type="InterPro" id="IPR008979">
    <property type="entry name" value="Galactose-bd-like_sf"/>
</dbReference>
<dbReference type="Pfam" id="PF16353">
    <property type="entry name" value="LacZ_4"/>
    <property type="match status" value="1"/>
</dbReference>
<accession>A0ABV4CDL7</accession>
<dbReference type="Gene3D" id="3.20.20.80">
    <property type="entry name" value="Glycosidases"/>
    <property type="match status" value="1"/>
</dbReference>
<dbReference type="Proteomes" id="UP001564626">
    <property type="component" value="Unassembled WGS sequence"/>
</dbReference>
<dbReference type="InterPro" id="IPR017853">
    <property type="entry name" value="GH"/>
</dbReference>
<dbReference type="Gene3D" id="2.60.120.260">
    <property type="entry name" value="Galactose-binding domain-like"/>
    <property type="match status" value="1"/>
</dbReference>
<dbReference type="InterPro" id="IPR006104">
    <property type="entry name" value="Glyco_hydro_2_N"/>
</dbReference>
<dbReference type="PROSITE" id="PS00608">
    <property type="entry name" value="GLYCOSYL_HYDROL_F2_2"/>
    <property type="match status" value="1"/>
</dbReference>
<dbReference type="InterPro" id="IPR013783">
    <property type="entry name" value="Ig-like_fold"/>
</dbReference>
<dbReference type="PROSITE" id="PS51318">
    <property type="entry name" value="TAT"/>
    <property type="match status" value="1"/>
</dbReference>
<dbReference type="SUPFAM" id="SSF49303">
    <property type="entry name" value="beta-Galactosidase/glucuronidase domain"/>
    <property type="match status" value="2"/>
</dbReference>
<evidence type="ECO:0000256" key="1">
    <source>
        <dbReference type="ARBA" id="ARBA00001412"/>
    </source>
</evidence>
<dbReference type="Pfam" id="PF00703">
    <property type="entry name" value="Glyco_hydro_2"/>
    <property type="match status" value="1"/>
</dbReference>
<dbReference type="EC" id="3.2.1.23" evidence="3 8"/>
<dbReference type="InterPro" id="IPR011013">
    <property type="entry name" value="Gal_mutarotase_sf_dom"/>
</dbReference>
<dbReference type="InterPro" id="IPR006101">
    <property type="entry name" value="Glyco_hydro_2"/>
</dbReference>
<dbReference type="SMART" id="SM01038">
    <property type="entry name" value="Bgal_small_N"/>
    <property type="match status" value="1"/>
</dbReference>
<feature type="region of interest" description="Disordered" evidence="9">
    <location>
        <begin position="1043"/>
        <end position="1064"/>
    </location>
</feature>
<evidence type="ECO:0000256" key="2">
    <source>
        <dbReference type="ARBA" id="ARBA00007401"/>
    </source>
</evidence>
<keyword evidence="6 8" id="KW-0326">Glycosidase</keyword>
<comment type="catalytic activity">
    <reaction evidence="1 8">
        <text>Hydrolysis of terminal non-reducing beta-D-galactose residues in beta-D-galactosides.</text>
        <dbReference type="EC" id="3.2.1.23"/>
    </reaction>
</comment>
<feature type="domain" description="Beta galactosidase small chain/" evidence="10">
    <location>
        <begin position="801"/>
        <end position="1073"/>
    </location>
</feature>
<dbReference type="SUPFAM" id="SSF51445">
    <property type="entry name" value="(Trans)glycosidases"/>
    <property type="match status" value="1"/>
</dbReference>
<dbReference type="Pfam" id="PF02836">
    <property type="entry name" value="Glyco_hydro_2_C"/>
    <property type="match status" value="1"/>
</dbReference>
<feature type="compositionally biased region" description="Pro residues" evidence="9">
    <location>
        <begin position="774"/>
        <end position="790"/>
    </location>
</feature>
<dbReference type="InterPro" id="IPR050347">
    <property type="entry name" value="Bact_Beta-galactosidase"/>
</dbReference>
<sequence>MTGGFTRRGFLRAGGLGLGGLGLGALAGWQAFADQKAAFAAEFGKEWNAAPEIFEINREPARAPLTPYADPAAALRGERSASPYFRSLDGRWRFRWSPDPDARPADFYREDVDVSGWDTIEVPSNWELQGYGHPIYLNQKYPWVGYEQPEVPRAPTRVNPVGSYRRDFELPDGWRGRRVLMSFQGVKSAFYVWVNGRKVGYSEDSFTAADFDITEHVRPGANTVAVEVYQWSDGSWLECQDMIDLSGIFREVFLYATPELHLRDVRLRTDLDAEYRDAVLGLRIAVSNAAGRPSGPHAVEAMLHDADDRPVWSRPVTMAVDVGAGQEVSVEEEVPVADPLKWSAEAPNLYTLVLSLVDGTGSVLEAERVRVGFRAVEIRDARFLVNGEPVLLKGTNRCETDPDRGQALDEARMVQDITLMKRFNINAVRTSHYPNHPRWLELCDEYGLYVMDEANLETHGLATSRNFPGEHPEWRAACVDRMRAMVERDKNHPSVVLWSLGNEAGSGENFRAMTEWTHEHDPTRPVHYYALDYTTGEIDNHLVDVYGVQCYGGPEQIDTYAPKAAAQGQPFVVTEYAHAMGNSQGGFAAYWRTLAEHPNAQIAFIWDWVDQTVRWPIPGSSGTYLSYGGDWQEGYPNDDNFCADGLVSGDRECEPELWEVKKVHQNVQVIADDLRRGRLEVVNGHFFTDLNTFEARWEVAENGVVVQRGVLPRLEVPPGRRQVVDVPFREPEPAPGAEHHLTVTFALAEATRWAPAGHVVAAEQFALPRSGPRPVVPGPEVPGPKIPGPPLRVDETAERARISGAGLRIDFDKVRGTIASYRYRGTELFRDGPVPHFWRAPTDNDKGSGYAAELTTWRDAAANRRVESATITRTEDGRVRVDVRAALPTAPSPSRHDMAFTVAPDGSVEVLATLAPGPGVADLPLVGTRMTVADGLEDLSWYGRGPHENYWDRKDSAFVGRYRSTVDDRFVPYVQCQETGNLTDVRWVRLTGAADVGLEAEADGLMEVSALHVTTEDLEACRHPYELTRVATRLQLNHRQMGVGDNSFVSSGRPREQYRLPADRPYSHAYVLRPRGRRPGS</sequence>
<dbReference type="RefSeq" id="WP_345363630.1">
    <property type="nucleotide sequence ID" value="NZ_BAABII010000010.1"/>
</dbReference>
<dbReference type="PANTHER" id="PTHR46323:SF2">
    <property type="entry name" value="BETA-GALACTOSIDASE"/>
    <property type="match status" value="1"/>
</dbReference>
<evidence type="ECO:0000313" key="11">
    <source>
        <dbReference type="EMBL" id="MEY8039051.1"/>
    </source>
</evidence>
<evidence type="ECO:0000256" key="3">
    <source>
        <dbReference type="ARBA" id="ARBA00012756"/>
    </source>
</evidence>
<feature type="compositionally biased region" description="Basic and acidic residues" evidence="9">
    <location>
        <begin position="1053"/>
        <end position="1064"/>
    </location>
</feature>
<protein>
    <recommendedName>
        <fullName evidence="4 8">Beta-galactosidase</fullName>
        <ecNumber evidence="3 8">3.2.1.23</ecNumber>
    </recommendedName>
    <alternativeName>
        <fullName evidence="7 8">Lactase</fullName>
    </alternativeName>
</protein>
<keyword evidence="12" id="KW-1185">Reference proteome</keyword>
<dbReference type="InterPro" id="IPR014718">
    <property type="entry name" value="GH-type_carb-bd"/>
</dbReference>
<keyword evidence="5 8" id="KW-0378">Hydrolase</keyword>
<reference evidence="11 12" key="1">
    <citation type="submission" date="2024-08" db="EMBL/GenBank/DDBJ databases">
        <title>Genome mining of Saccharopolyspora cebuensis PGLac3 from Nigerian medicinal plant.</title>
        <authorList>
            <person name="Ezeobiora C.E."/>
            <person name="Igbokwe N.H."/>
            <person name="Amin D.H."/>
            <person name="Mendie U.E."/>
        </authorList>
    </citation>
    <scope>NUCLEOTIDE SEQUENCE [LARGE SCALE GENOMIC DNA]</scope>
    <source>
        <strain evidence="11 12">PGLac3</strain>
    </source>
</reference>
<dbReference type="Gene3D" id="2.70.98.10">
    <property type="match status" value="1"/>
</dbReference>
<gene>
    <name evidence="11" type="ORF">AB8O55_06550</name>
</gene>
<name>A0ABV4CDL7_9PSEU</name>
<proteinExistence type="inferred from homology"/>
<dbReference type="InterPro" id="IPR004199">
    <property type="entry name" value="B-gal_small/dom_5"/>
</dbReference>
<dbReference type="Gene3D" id="2.60.40.10">
    <property type="entry name" value="Immunoglobulins"/>
    <property type="match status" value="2"/>
</dbReference>
<dbReference type="PRINTS" id="PR00132">
    <property type="entry name" value="GLHYDRLASE2"/>
</dbReference>
<evidence type="ECO:0000256" key="7">
    <source>
        <dbReference type="ARBA" id="ARBA00032230"/>
    </source>
</evidence>
<dbReference type="InterPro" id="IPR006311">
    <property type="entry name" value="TAT_signal"/>
</dbReference>
<evidence type="ECO:0000256" key="5">
    <source>
        <dbReference type="ARBA" id="ARBA00022801"/>
    </source>
</evidence>
<dbReference type="Pfam" id="PF02929">
    <property type="entry name" value="Bgal_small_N"/>
    <property type="match status" value="1"/>
</dbReference>
<evidence type="ECO:0000256" key="9">
    <source>
        <dbReference type="SAM" id="MobiDB-lite"/>
    </source>
</evidence>
<dbReference type="InterPro" id="IPR006102">
    <property type="entry name" value="Ig-like_GH2"/>
</dbReference>
<dbReference type="PROSITE" id="PS00719">
    <property type="entry name" value="GLYCOSYL_HYDROL_F2_1"/>
    <property type="match status" value="1"/>
</dbReference>
<dbReference type="SUPFAM" id="SSF49785">
    <property type="entry name" value="Galactose-binding domain-like"/>
    <property type="match status" value="1"/>
</dbReference>
<dbReference type="InterPro" id="IPR032312">
    <property type="entry name" value="LacZ_4"/>
</dbReference>
<dbReference type="GO" id="GO:0016787">
    <property type="term" value="F:hydrolase activity"/>
    <property type="evidence" value="ECO:0007669"/>
    <property type="project" value="UniProtKB-KW"/>
</dbReference>
<evidence type="ECO:0000256" key="8">
    <source>
        <dbReference type="RuleBase" id="RU361154"/>
    </source>
</evidence>
<dbReference type="InterPro" id="IPR006103">
    <property type="entry name" value="Glyco_hydro_2_cat"/>
</dbReference>
<dbReference type="InterPro" id="IPR036156">
    <property type="entry name" value="Beta-gal/glucu_dom_sf"/>
</dbReference>
<dbReference type="Pfam" id="PF02837">
    <property type="entry name" value="Glyco_hydro_2_N"/>
    <property type="match status" value="1"/>
</dbReference>
<dbReference type="SUPFAM" id="SSF74650">
    <property type="entry name" value="Galactose mutarotase-like"/>
    <property type="match status" value="1"/>
</dbReference>
<comment type="caution">
    <text evidence="11">The sequence shown here is derived from an EMBL/GenBank/DDBJ whole genome shotgun (WGS) entry which is preliminary data.</text>
</comment>
<dbReference type="InterPro" id="IPR023232">
    <property type="entry name" value="Glyco_hydro_2_AS"/>
</dbReference>
<feature type="region of interest" description="Disordered" evidence="9">
    <location>
        <begin position="771"/>
        <end position="792"/>
    </location>
</feature>
<evidence type="ECO:0000259" key="10">
    <source>
        <dbReference type="SMART" id="SM01038"/>
    </source>
</evidence>
<evidence type="ECO:0000313" key="12">
    <source>
        <dbReference type="Proteomes" id="UP001564626"/>
    </source>
</evidence>
<comment type="similarity">
    <text evidence="2 8">Belongs to the glycosyl hydrolase 2 family.</text>
</comment>
<dbReference type="InterPro" id="IPR023230">
    <property type="entry name" value="Glyco_hydro_2_CS"/>
</dbReference>
<dbReference type="PANTHER" id="PTHR46323">
    <property type="entry name" value="BETA-GALACTOSIDASE"/>
    <property type="match status" value="1"/>
</dbReference>
<dbReference type="EMBL" id="JBGEHV010000008">
    <property type="protein sequence ID" value="MEY8039051.1"/>
    <property type="molecule type" value="Genomic_DNA"/>
</dbReference>
<organism evidence="11 12">
    <name type="scientific">Saccharopolyspora cebuensis</name>
    <dbReference type="NCBI Taxonomy" id="418759"/>
    <lineage>
        <taxon>Bacteria</taxon>
        <taxon>Bacillati</taxon>
        <taxon>Actinomycetota</taxon>
        <taxon>Actinomycetes</taxon>
        <taxon>Pseudonocardiales</taxon>
        <taxon>Pseudonocardiaceae</taxon>
        <taxon>Saccharopolyspora</taxon>
    </lineage>
</organism>